<dbReference type="EMBL" id="LAZR01000183">
    <property type="protein sequence ID" value="KKN83548.1"/>
    <property type="molecule type" value="Genomic_DNA"/>
</dbReference>
<name>A0A0F9WX17_9ZZZZ</name>
<organism evidence="1">
    <name type="scientific">marine sediment metagenome</name>
    <dbReference type="NCBI Taxonomy" id="412755"/>
    <lineage>
        <taxon>unclassified sequences</taxon>
        <taxon>metagenomes</taxon>
        <taxon>ecological metagenomes</taxon>
    </lineage>
</organism>
<accession>A0A0F9WX17</accession>
<gene>
    <name evidence="1" type="ORF">LCGC14_0297870</name>
</gene>
<sequence length="68" mass="7762">MSKTGKVTVVKSAGRPAETIFQRWIHDGYSWSFDNDYTSLKGAQQRATREPYCDCIVKVELPEVLPKK</sequence>
<dbReference type="AlphaFoldDB" id="A0A0F9WX17"/>
<reference evidence="1" key="1">
    <citation type="journal article" date="2015" name="Nature">
        <title>Complex archaea that bridge the gap between prokaryotes and eukaryotes.</title>
        <authorList>
            <person name="Spang A."/>
            <person name="Saw J.H."/>
            <person name="Jorgensen S.L."/>
            <person name="Zaremba-Niedzwiedzka K."/>
            <person name="Martijn J."/>
            <person name="Lind A.E."/>
            <person name="van Eijk R."/>
            <person name="Schleper C."/>
            <person name="Guy L."/>
            <person name="Ettema T.J."/>
        </authorList>
    </citation>
    <scope>NUCLEOTIDE SEQUENCE</scope>
</reference>
<protein>
    <submittedName>
        <fullName evidence="1">Uncharacterized protein</fullName>
    </submittedName>
</protein>
<comment type="caution">
    <text evidence="1">The sequence shown here is derived from an EMBL/GenBank/DDBJ whole genome shotgun (WGS) entry which is preliminary data.</text>
</comment>
<proteinExistence type="predicted"/>
<evidence type="ECO:0000313" key="1">
    <source>
        <dbReference type="EMBL" id="KKN83548.1"/>
    </source>
</evidence>